<evidence type="ECO:0000313" key="4">
    <source>
        <dbReference type="Proteomes" id="UP000053087"/>
    </source>
</evidence>
<dbReference type="GO" id="GO:0016740">
    <property type="term" value="F:transferase activity"/>
    <property type="evidence" value="ECO:0007669"/>
    <property type="project" value="UniProtKB-KW"/>
</dbReference>
<accession>A0A660HU94</accession>
<keyword evidence="4" id="KW-1185">Reference proteome</keyword>
<protein>
    <submittedName>
        <fullName evidence="2">Sulfurtransferase TusA family protein</fullName>
    </submittedName>
</protein>
<dbReference type="KEGG" id="mfz:AOB57_009755"/>
<keyword evidence="2" id="KW-0808">Transferase</keyword>
<sequence>MTEVEIDVRGQTCPVPLVECRKALKKASPGDLVIIKGTHPASRKEIPMACEAMGLEVLDIEDKEGGKEWEIKIRR</sequence>
<dbReference type="GeneID" id="53688401"/>
<dbReference type="Gene3D" id="3.30.110.40">
    <property type="entry name" value="TusA-like domain"/>
    <property type="match status" value="1"/>
</dbReference>
<dbReference type="PANTHER" id="PTHR33279">
    <property type="entry name" value="SULFUR CARRIER PROTEIN YEDF-RELATED"/>
    <property type="match status" value="1"/>
</dbReference>
<dbReference type="AlphaFoldDB" id="A0A660HU94"/>
<reference evidence="2 4" key="1">
    <citation type="journal article" date="2016" name="Int. J. Syst. Evol. Microbiol.">
        <title>Methanosarcina flavescens sp. nov., a methanogenic archaeon isolated from a full-scale anaerobic digester.</title>
        <authorList>
            <person name="Kern T."/>
            <person name="Fischer M.A."/>
            <person name="Deppenmeier U."/>
            <person name="Schmitz R.A."/>
            <person name="Rother M."/>
        </authorList>
    </citation>
    <scope>NUCLEOTIDE SEQUENCE [LARGE SCALE GENOMIC DNA]</scope>
    <source>
        <strain evidence="2 4">E03.2</strain>
    </source>
</reference>
<dbReference type="CDD" id="cd00291">
    <property type="entry name" value="SirA_YedF_YeeD"/>
    <property type="match status" value="1"/>
</dbReference>
<evidence type="ECO:0000313" key="2">
    <source>
        <dbReference type="EMBL" id="AYK15435.1"/>
    </source>
</evidence>
<dbReference type="EMBL" id="CP032683">
    <property type="protein sequence ID" value="AYK15435.1"/>
    <property type="molecule type" value="Genomic_DNA"/>
</dbReference>
<evidence type="ECO:0000313" key="3">
    <source>
        <dbReference type="EMBL" id="NLK33413.1"/>
    </source>
</evidence>
<proteinExistence type="predicted"/>
<dbReference type="Pfam" id="PF01206">
    <property type="entry name" value="TusA"/>
    <property type="match status" value="1"/>
</dbReference>
<gene>
    <name evidence="2" type="ORF">AOB57_009755</name>
    <name evidence="3" type="ORF">GX302_11490</name>
</gene>
<name>A0A660HU94_9EURY</name>
<reference evidence="2" key="2">
    <citation type="submission" date="2018-10" db="EMBL/GenBank/DDBJ databases">
        <authorList>
            <person name="Fischer M.A."/>
            <person name="Kern T."/>
            <person name="Deppenmeier U."/>
            <person name="Schmitz R.A."/>
            <person name="Rother M."/>
        </authorList>
    </citation>
    <scope>NUCLEOTIDE SEQUENCE</scope>
    <source>
        <strain evidence="2">E03.2</strain>
    </source>
</reference>
<dbReference type="SUPFAM" id="SSF64307">
    <property type="entry name" value="SirA-like"/>
    <property type="match status" value="1"/>
</dbReference>
<dbReference type="PROSITE" id="PS01148">
    <property type="entry name" value="UPF0033"/>
    <property type="match status" value="1"/>
</dbReference>
<feature type="domain" description="UPF0033" evidence="1">
    <location>
        <begin position="6"/>
        <end position="30"/>
    </location>
</feature>
<dbReference type="Proteomes" id="UP000053087">
    <property type="component" value="Chromosome"/>
</dbReference>
<dbReference type="RefSeq" id="WP_054299995.1">
    <property type="nucleotide sequence ID" value="NZ_CP032683.1"/>
</dbReference>
<organism evidence="2 4">
    <name type="scientific">Methanosarcina flavescens</name>
    <dbReference type="NCBI Taxonomy" id="1715806"/>
    <lineage>
        <taxon>Archaea</taxon>
        <taxon>Methanobacteriati</taxon>
        <taxon>Methanobacteriota</taxon>
        <taxon>Stenosarchaea group</taxon>
        <taxon>Methanomicrobia</taxon>
        <taxon>Methanosarcinales</taxon>
        <taxon>Methanosarcinaceae</taxon>
        <taxon>Methanosarcina</taxon>
    </lineage>
</organism>
<reference evidence="3 5" key="3">
    <citation type="journal article" date="2020" name="Biotechnol. Biofuels">
        <title>New insights from the biogas microbiome by comprehensive genome-resolved metagenomics of nearly 1600 species originating from multiple anaerobic digesters.</title>
        <authorList>
            <person name="Campanaro S."/>
            <person name="Treu L."/>
            <person name="Rodriguez-R L.M."/>
            <person name="Kovalovszki A."/>
            <person name="Ziels R.M."/>
            <person name="Maus I."/>
            <person name="Zhu X."/>
            <person name="Kougias P.G."/>
            <person name="Basile A."/>
            <person name="Luo G."/>
            <person name="Schluter A."/>
            <person name="Konstantinidis K.T."/>
            <person name="Angelidaki I."/>
        </authorList>
    </citation>
    <scope>NUCLEOTIDE SEQUENCE [LARGE SCALE GENOMIC DNA]</scope>
    <source>
        <strain evidence="3">AS22ysBPME_46</strain>
    </source>
</reference>
<dbReference type="OrthoDB" id="45650at2157"/>
<dbReference type="Proteomes" id="UP000585579">
    <property type="component" value="Unassembled WGS sequence"/>
</dbReference>
<evidence type="ECO:0000259" key="1">
    <source>
        <dbReference type="PROSITE" id="PS01148"/>
    </source>
</evidence>
<dbReference type="InterPro" id="IPR036868">
    <property type="entry name" value="TusA-like_sf"/>
</dbReference>
<dbReference type="EMBL" id="JAAYQL010000070">
    <property type="protein sequence ID" value="NLK33413.1"/>
    <property type="molecule type" value="Genomic_DNA"/>
</dbReference>
<dbReference type="InterPro" id="IPR001455">
    <property type="entry name" value="TusA-like"/>
</dbReference>
<dbReference type="PANTHER" id="PTHR33279:SF18">
    <property type="entry name" value="SULFUR CARRIER PROTEIN MJ0990-RELATED"/>
    <property type="match status" value="1"/>
</dbReference>
<evidence type="ECO:0000313" key="5">
    <source>
        <dbReference type="Proteomes" id="UP000585579"/>
    </source>
</evidence>